<dbReference type="AlphaFoldDB" id="A0A395GPX2"/>
<reference evidence="1 2" key="1">
    <citation type="submission" date="2018-02" db="EMBL/GenBank/DDBJ databases">
        <title>The genomes of Aspergillus section Nigri reveals drivers in fungal speciation.</title>
        <authorList>
            <consortium name="DOE Joint Genome Institute"/>
            <person name="Vesth T.C."/>
            <person name="Nybo J."/>
            <person name="Theobald S."/>
            <person name="Brandl J."/>
            <person name="Frisvad J.C."/>
            <person name="Nielsen K.F."/>
            <person name="Lyhne E.K."/>
            <person name="Kogle M.E."/>
            <person name="Kuo A."/>
            <person name="Riley R."/>
            <person name="Clum A."/>
            <person name="Nolan M."/>
            <person name="Lipzen A."/>
            <person name="Salamov A."/>
            <person name="Henrissat B."/>
            <person name="Wiebenga A."/>
            <person name="De vries R.P."/>
            <person name="Grigoriev I.V."/>
            <person name="Mortensen U.H."/>
            <person name="Andersen M.R."/>
            <person name="Baker S.E."/>
        </authorList>
    </citation>
    <scope>NUCLEOTIDE SEQUENCE [LARGE SCALE GENOMIC DNA]</scope>
    <source>
        <strain evidence="1 2">CBS 121593</strain>
    </source>
</reference>
<accession>A0A395GPX2</accession>
<gene>
    <name evidence="1" type="ORF">BO80DRAFT_437622</name>
</gene>
<dbReference type="STRING" id="1448316.A0A395GPX2"/>
<dbReference type="EMBL" id="KZ824461">
    <property type="protein sequence ID" value="RAK97560.1"/>
    <property type="molecule type" value="Genomic_DNA"/>
</dbReference>
<evidence type="ECO:0000313" key="2">
    <source>
        <dbReference type="Proteomes" id="UP000249402"/>
    </source>
</evidence>
<dbReference type="VEuPathDB" id="FungiDB:BO80DRAFT_437622"/>
<evidence type="ECO:0000313" key="1">
    <source>
        <dbReference type="EMBL" id="RAK97560.1"/>
    </source>
</evidence>
<proteinExistence type="predicted"/>
<dbReference type="Proteomes" id="UP000249402">
    <property type="component" value="Unassembled WGS sequence"/>
</dbReference>
<dbReference type="OrthoDB" id="4526071at2759"/>
<dbReference type="GeneID" id="37225874"/>
<protein>
    <submittedName>
        <fullName evidence="1">Uncharacterized protein</fullName>
    </submittedName>
</protein>
<sequence>MDPVITDLVSGDALRFIKIYQDLGLIHAQAAEFNRHVYNHCSRSTEGSWDWLSGTGPLGLSISGFTWGAHWSRTWLGIGWKKPGSDGKKYEALPDTVSSTARLRGFVEMLIQYSLCDIAARRGNMNEAHQFLRDAKARFARIGREHWWTCLGTAQLDLYTQSLCQHDLISGIAS</sequence>
<keyword evidence="2" id="KW-1185">Reference proteome</keyword>
<dbReference type="RefSeq" id="XP_025571888.1">
    <property type="nucleotide sequence ID" value="XM_025721009.1"/>
</dbReference>
<organism evidence="1 2">
    <name type="scientific">Aspergillus ibericus CBS 121593</name>
    <dbReference type="NCBI Taxonomy" id="1448316"/>
    <lineage>
        <taxon>Eukaryota</taxon>
        <taxon>Fungi</taxon>
        <taxon>Dikarya</taxon>
        <taxon>Ascomycota</taxon>
        <taxon>Pezizomycotina</taxon>
        <taxon>Eurotiomycetes</taxon>
        <taxon>Eurotiomycetidae</taxon>
        <taxon>Eurotiales</taxon>
        <taxon>Aspergillaceae</taxon>
        <taxon>Aspergillus</taxon>
        <taxon>Aspergillus subgen. Circumdati</taxon>
    </lineage>
</organism>
<name>A0A395GPX2_9EURO</name>